<dbReference type="EMBL" id="RFFG01000038">
    <property type="protein sequence ID" value="RMI41911.1"/>
    <property type="molecule type" value="Genomic_DNA"/>
</dbReference>
<dbReference type="RefSeq" id="WP_122196238.1">
    <property type="nucleotide sequence ID" value="NZ_JBHSKC010000030.1"/>
</dbReference>
<gene>
    <name evidence="1" type="ORF">EBO15_21615</name>
</gene>
<evidence type="ECO:0000313" key="1">
    <source>
        <dbReference type="EMBL" id="RMI41911.1"/>
    </source>
</evidence>
<dbReference type="OrthoDB" id="3539696at2"/>
<organism evidence="1 2">
    <name type="scientific">Actinomadura harenae</name>
    <dbReference type="NCBI Taxonomy" id="2483351"/>
    <lineage>
        <taxon>Bacteria</taxon>
        <taxon>Bacillati</taxon>
        <taxon>Actinomycetota</taxon>
        <taxon>Actinomycetes</taxon>
        <taxon>Streptosporangiales</taxon>
        <taxon>Thermomonosporaceae</taxon>
        <taxon>Actinomadura</taxon>
    </lineage>
</organism>
<dbReference type="Proteomes" id="UP000282674">
    <property type="component" value="Unassembled WGS sequence"/>
</dbReference>
<reference evidence="1 2" key="1">
    <citation type="submission" date="2018-10" db="EMBL/GenBank/DDBJ databases">
        <title>Isolation from soil.</title>
        <authorList>
            <person name="Hu J."/>
        </authorList>
    </citation>
    <scope>NUCLEOTIDE SEQUENCE [LARGE SCALE GENOMIC DNA]</scope>
    <source>
        <strain evidence="1 2">NEAU-Ht49</strain>
    </source>
</reference>
<evidence type="ECO:0000313" key="2">
    <source>
        <dbReference type="Proteomes" id="UP000282674"/>
    </source>
</evidence>
<proteinExistence type="predicted"/>
<name>A0A3M2LWV5_9ACTN</name>
<accession>A0A3M2LWV5</accession>
<comment type="caution">
    <text evidence="1">The sequence shown here is derived from an EMBL/GenBank/DDBJ whole genome shotgun (WGS) entry which is preliminary data.</text>
</comment>
<dbReference type="AlphaFoldDB" id="A0A3M2LWV5"/>
<protein>
    <submittedName>
        <fullName evidence="1">Uncharacterized protein</fullName>
    </submittedName>
</protein>
<keyword evidence="2" id="KW-1185">Reference proteome</keyword>
<sequence length="71" mass="7880">MSTIIKNNRLFQEIRADGGQRALLIILEARGFQVTDAVRERVTACTNMETLELWAARAVQAETLGEVFGEG</sequence>